<evidence type="ECO:0008006" key="4">
    <source>
        <dbReference type="Google" id="ProtNLM"/>
    </source>
</evidence>
<name>A0AAE4I7S7_PHOVU</name>
<evidence type="ECO:0000313" key="2">
    <source>
        <dbReference type="EMBL" id="MDU0241705.1"/>
    </source>
</evidence>
<evidence type="ECO:0000256" key="1">
    <source>
        <dbReference type="SAM" id="SignalP"/>
    </source>
</evidence>
<protein>
    <recommendedName>
        <fullName evidence="4">Fimbrillin family protein</fullName>
    </recommendedName>
</protein>
<sequence>MKSKFRLSCMAMLAAATMSGSFSSCSSDELLDGTNTLPENAIAFNVTQQGALSRGTETNSVA</sequence>
<reference evidence="2" key="1">
    <citation type="submission" date="2023-10" db="EMBL/GenBank/DDBJ databases">
        <title>Genome of Potential pathogenic bacteria in Crohn's disease.</title>
        <authorList>
            <person name="Rodriguez-Palacios A."/>
        </authorList>
    </citation>
    <scope>NUCLEOTIDE SEQUENCE</scope>
    <source>
        <strain evidence="2">CavFT-hAR11</strain>
    </source>
</reference>
<dbReference type="RefSeq" id="WP_117463288.1">
    <property type="nucleotide sequence ID" value="NZ_JAWDET010000006.1"/>
</dbReference>
<gene>
    <name evidence="2" type="ORF">RVH43_13995</name>
</gene>
<feature type="chain" id="PRO_5042120661" description="Fimbrillin family protein" evidence="1">
    <location>
        <begin position="27"/>
        <end position="62"/>
    </location>
</feature>
<dbReference type="AlphaFoldDB" id="A0AAE4I7S7"/>
<evidence type="ECO:0000313" key="3">
    <source>
        <dbReference type="Proteomes" id="UP001181239"/>
    </source>
</evidence>
<comment type="caution">
    <text evidence="2">The sequence shown here is derived from an EMBL/GenBank/DDBJ whole genome shotgun (WGS) entry which is preliminary data.</text>
</comment>
<organism evidence="2 3">
    <name type="scientific">Phocaeicola vulgatus</name>
    <name type="common">Bacteroides vulgatus</name>
    <dbReference type="NCBI Taxonomy" id="821"/>
    <lineage>
        <taxon>Bacteria</taxon>
        <taxon>Pseudomonadati</taxon>
        <taxon>Bacteroidota</taxon>
        <taxon>Bacteroidia</taxon>
        <taxon>Bacteroidales</taxon>
        <taxon>Bacteroidaceae</taxon>
        <taxon>Phocaeicola</taxon>
    </lineage>
</organism>
<proteinExistence type="predicted"/>
<dbReference type="PROSITE" id="PS51257">
    <property type="entry name" value="PROKAR_LIPOPROTEIN"/>
    <property type="match status" value="1"/>
</dbReference>
<dbReference type="EMBL" id="JAWDET010000006">
    <property type="protein sequence ID" value="MDU0241705.1"/>
    <property type="molecule type" value="Genomic_DNA"/>
</dbReference>
<keyword evidence="1" id="KW-0732">Signal</keyword>
<accession>A0AAE4I7S7</accession>
<feature type="signal peptide" evidence="1">
    <location>
        <begin position="1"/>
        <end position="26"/>
    </location>
</feature>
<dbReference type="Proteomes" id="UP001181239">
    <property type="component" value="Unassembled WGS sequence"/>
</dbReference>